<keyword evidence="3" id="KW-1185">Reference proteome</keyword>
<dbReference type="EMBL" id="CAJVRM010000068">
    <property type="protein sequence ID" value="CAG8973305.1"/>
    <property type="molecule type" value="Genomic_DNA"/>
</dbReference>
<evidence type="ECO:0000313" key="2">
    <source>
        <dbReference type="EMBL" id="CAG8973305.1"/>
    </source>
</evidence>
<dbReference type="AlphaFoldDB" id="A0A9N9PYZ1"/>
<evidence type="ECO:0000256" key="1">
    <source>
        <dbReference type="SAM" id="MobiDB-lite"/>
    </source>
</evidence>
<sequence>MAGGVGGQRILGLSRMTKTAATRSGELSQSEENDQSRRYLSSVVEAEHGPGRWSRCVHSADSSEGVGETTGGRRTMAMLNNPRTRLGRDGRRSNVRRGT</sequence>
<dbReference type="Proteomes" id="UP000701801">
    <property type="component" value="Unassembled WGS sequence"/>
</dbReference>
<proteinExistence type="predicted"/>
<evidence type="ECO:0000313" key="3">
    <source>
        <dbReference type="Proteomes" id="UP000701801"/>
    </source>
</evidence>
<name>A0A9N9PYZ1_9HELO</name>
<accession>A0A9N9PYZ1</accession>
<dbReference type="OrthoDB" id="10347051at2759"/>
<feature type="region of interest" description="Disordered" evidence="1">
    <location>
        <begin position="1"/>
        <end position="75"/>
    </location>
</feature>
<comment type="caution">
    <text evidence="2">The sequence shown here is derived from an EMBL/GenBank/DDBJ whole genome shotgun (WGS) entry which is preliminary data.</text>
</comment>
<organism evidence="2 3">
    <name type="scientific">Hymenoscyphus albidus</name>
    <dbReference type="NCBI Taxonomy" id="595503"/>
    <lineage>
        <taxon>Eukaryota</taxon>
        <taxon>Fungi</taxon>
        <taxon>Dikarya</taxon>
        <taxon>Ascomycota</taxon>
        <taxon>Pezizomycotina</taxon>
        <taxon>Leotiomycetes</taxon>
        <taxon>Helotiales</taxon>
        <taxon>Helotiaceae</taxon>
        <taxon>Hymenoscyphus</taxon>
    </lineage>
</organism>
<gene>
    <name evidence="2" type="ORF">HYALB_00000067</name>
</gene>
<feature type="compositionally biased region" description="Polar residues" evidence="1">
    <location>
        <begin position="16"/>
        <end position="30"/>
    </location>
</feature>
<feature type="compositionally biased region" description="Low complexity" evidence="1">
    <location>
        <begin position="64"/>
        <end position="75"/>
    </location>
</feature>
<reference evidence="2" key="1">
    <citation type="submission" date="2021-07" db="EMBL/GenBank/DDBJ databases">
        <authorList>
            <person name="Durling M."/>
        </authorList>
    </citation>
    <scope>NUCLEOTIDE SEQUENCE</scope>
</reference>
<protein>
    <submittedName>
        <fullName evidence="2">Uncharacterized protein</fullName>
    </submittedName>
</protein>